<dbReference type="InterPro" id="IPR000210">
    <property type="entry name" value="BTB/POZ_dom"/>
</dbReference>
<dbReference type="InterPro" id="IPR011333">
    <property type="entry name" value="SKP1/BTB/POZ_sf"/>
</dbReference>
<dbReference type="AlphaFoldDB" id="A0A9P4M167"/>
<gene>
    <name evidence="2" type="ORF">NA57DRAFT_81546</name>
</gene>
<evidence type="ECO:0000313" key="3">
    <source>
        <dbReference type="Proteomes" id="UP000799772"/>
    </source>
</evidence>
<accession>A0A9P4M167</accession>
<dbReference type="Pfam" id="PF00651">
    <property type="entry name" value="BTB"/>
    <property type="match status" value="1"/>
</dbReference>
<protein>
    <recommendedName>
        <fullName evidence="1">BTB domain-containing protein</fullName>
    </recommendedName>
</protein>
<dbReference type="EMBL" id="ML978139">
    <property type="protein sequence ID" value="KAF2093208.1"/>
    <property type="molecule type" value="Genomic_DNA"/>
</dbReference>
<comment type="caution">
    <text evidence="2">The sequence shown here is derived from an EMBL/GenBank/DDBJ whole genome shotgun (WGS) entry which is preliminary data.</text>
</comment>
<name>A0A9P4M167_9PEZI</name>
<evidence type="ECO:0000259" key="1">
    <source>
        <dbReference type="Pfam" id="PF00651"/>
    </source>
</evidence>
<keyword evidence="3" id="KW-1185">Reference proteome</keyword>
<proteinExistence type="predicted"/>
<sequence length="319" mass="35915">MSAERTVNFTDSFDLTLLVEKNSDATFKAAFQVLSSCVCLASPVFKAMLQGPFKEKNNEAIELPEDDSVALEWILQIAHLRFDTLPTFTKEHILKLAVTGDKYRCLTIFHPWMDQLRTLMYQGAADLATIDGAVFATWVFKDQNAFKRALESAILHSARSEHGLVVKNRTLHDDLLPVGVKDHIMAARRQLLEKIASICRDTRKSLLTYAICASSISNAMWKEECNCLILGAFSRAIHNKFINAEMTRWAKENTTVSGLATSAKEGLRRPPGLGRNDHSACWNRLNPRVAEVDKLLQSVQEYLKFGEEHFNGAKESNLR</sequence>
<dbReference type="OrthoDB" id="5275938at2759"/>
<dbReference type="Gene3D" id="3.30.710.10">
    <property type="entry name" value="Potassium Channel Kv1.1, Chain A"/>
    <property type="match status" value="1"/>
</dbReference>
<dbReference type="SUPFAM" id="SSF54695">
    <property type="entry name" value="POZ domain"/>
    <property type="match status" value="1"/>
</dbReference>
<reference evidence="2" key="1">
    <citation type="journal article" date="2020" name="Stud. Mycol.">
        <title>101 Dothideomycetes genomes: a test case for predicting lifestyles and emergence of pathogens.</title>
        <authorList>
            <person name="Haridas S."/>
            <person name="Albert R."/>
            <person name="Binder M."/>
            <person name="Bloem J."/>
            <person name="Labutti K."/>
            <person name="Salamov A."/>
            <person name="Andreopoulos B."/>
            <person name="Baker S."/>
            <person name="Barry K."/>
            <person name="Bills G."/>
            <person name="Bluhm B."/>
            <person name="Cannon C."/>
            <person name="Castanera R."/>
            <person name="Culley D."/>
            <person name="Daum C."/>
            <person name="Ezra D."/>
            <person name="Gonzalez J."/>
            <person name="Henrissat B."/>
            <person name="Kuo A."/>
            <person name="Liang C."/>
            <person name="Lipzen A."/>
            <person name="Lutzoni F."/>
            <person name="Magnuson J."/>
            <person name="Mondo S."/>
            <person name="Nolan M."/>
            <person name="Ohm R."/>
            <person name="Pangilinan J."/>
            <person name="Park H.-J."/>
            <person name="Ramirez L."/>
            <person name="Alfaro M."/>
            <person name="Sun H."/>
            <person name="Tritt A."/>
            <person name="Yoshinaga Y."/>
            <person name="Zwiers L.-H."/>
            <person name="Turgeon B."/>
            <person name="Goodwin S."/>
            <person name="Spatafora J."/>
            <person name="Crous P."/>
            <person name="Grigoriev I."/>
        </authorList>
    </citation>
    <scope>NUCLEOTIDE SEQUENCE</scope>
    <source>
        <strain evidence="2">CBS 133067</strain>
    </source>
</reference>
<organism evidence="2 3">
    <name type="scientific">Rhizodiscina lignyota</name>
    <dbReference type="NCBI Taxonomy" id="1504668"/>
    <lineage>
        <taxon>Eukaryota</taxon>
        <taxon>Fungi</taxon>
        <taxon>Dikarya</taxon>
        <taxon>Ascomycota</taxon>
        <taxon>Pezizomycotina</taxon>
        <taxon>Dothideomycetes</taxon>
        <taxon>Pleosporomycetidae</taxon>
        <taxon>Aulographales</taxon>
        <taxon>Rhizodiscinaceae</taxon>
        <taxon>Rhizodiscina</taxon>
    </lineage>
</organism>
<evidence type="ECO:0000313" key="2">
    <source>
        <dbReference type="EMBL" id="KAF2093208.1"/>
    </source>
</evidence>
<feature type="domain" description="BTB" evidence="1">
    <location>
        <begin position="12"/>
        <end position="97"/>
    </location>
</feature>
<dbReference type="CDD" id="cd18186">
    <property type="entry name" value="BTB_POZ_ZBTB_KLHL-like"/>
    <property type="match status" value="1"/>
</dbReference>
<dbReference type="Proteomes" id="UP000799772">
    <property type="component" value="Unassembled WGS sequence"/>
</dbReference>